<keyword evidence="1" id="KW-0732">Signal</keyword>
<name>A0A840EN02_9FLAO</name>
<reference evidence="2 3" key="1">
    <citation type="submission" date="2020-08" db="EMBL/GenBank/DDBJ databases">
        <title>Genomic Encyclopedia of Type Strains, Phase IV (KMG-IV): sequencing the most valuable type-strain genomes for metagenomic binning, comparative biology and taxonomic classification.</title>
        <authorList>
            <person name="Goeker M."/>
        </authorList>
    </citation>
    <scope>NUCLEOTIDE SEQUENCE [LARGE SCALE GENOMIC DNA]</scope>
    <source>
        <strain evidence="2 3">DSM 29568</strain>
    </source>
</reference>
<dbReference type="Pfam" id="PF13899">
    <property type="entry name" value="Thioredoxin_7"/>
    <property type="match status" value="1"/>
</dbReference>
<feature type="signal peptide" evidence="1">
    <location>
        <begin position="1"/>
        <end position="22"/>
    </location>
</feature>
<proteinExistence type="predicted"/>
<dbReference type="EMBL" id="JACIFO010000002">
    <property type="protein sequence ID" value="MBB4118350.1"/>
    <property type="molecule type" value="Genomic_DNA"/>
</dbReference>
<evidence type="ECO:0000256" key="1">
    <source>
        <dbReference type="SAM" id="SignalP"/>
    </source>
</evidence>
<evidence type="ECO:0000313" key="3">
    <source>
        <dbReference type="Proteomes" id="UP000553034"/>
    </source>
</evidence>
<comment type="caution">
    <text evidence="2">The sequence shown here is derived from an EMBL/GenBank/DDBJ whole genome shotgun (WGS) entry which is preliminary data.</text>
</comment>
<gene>
    <name evidence="2" type="ORF">GGR32_000624</name>
</gene>
<keyword evidence="3" id="KW-1185">Reference proteome</keyword>
<dbReference type="AlphaFoldDB" id="A0A840EN02"/>
<feature type="chain" id="PRO_5033000584" evidence="1">
    <location>
        <begin position="23"/>
        <end position="163"/>
    </location>
</feature>
<accession>A0A840EN02</accession>
<organism evidence="2 3">
    <name type="scientific">Mesonia hippocampi</name>
    <dbReference type="NCBI Taxonomy" id="1628250"/>
    <lineage>
        <taxon>Bacteria</taxon>
        <taxon>Pseudomonadati</taxon>
        <taxon>Bacteroidota</taxon>
        <taxon>Flavobacteriia</taxon>
        <taxon>Flavobacteriales</taxon>
        <taxon>Flavobacteriaceae</taxon>
        <taxon>Mesonia</taxon>
    </lineage>
</organism>
<dbReference type="RefSeq" id="WP_183476293.1">
    <property type="nucleotide sequence ID" value="NZ_JACIFO010000002.1"/>
</dbReference>
<evidence type="ECO:0000313" key="2">
    <source>
        <dbReference type="EMBL" id="MBB4118350.1"/>
    </source>
</evidence>
<dbReference type="Gene3D" id="3.40.30.10">
    <property type="entry name" value="Glutaredoxin"/>
    <property type="match status" value="1"/>
</dbReference>
<sequence length="163" mass="19089">MIKRLFSYCFIFISFAAISQNAANDSYWISFEEAEQKLTEKPKKTLLYFYTDWCVYCKKMERNAFVNDEVKKLLQDNFYAIKLNAEHTGQIHFDGISFGNSDAKTQRNAVHDIVKIFARRDKAPIAFPAVILLDENFKVIDRRFTYLTTDKLVNFLKQTEGIN</sequence>
<dbReference type="SUPFAM" id="SSF52833">
    <property type="entry name" value="Thioredoxin-like"/>
    <property type="match status" value="1"/>
</dbReference>
<dbReference type="InterPro" id="IPR036249">
    <property type="entry name" value="Thioredoxin-like_sf"/>
</dbReference>
<dbReference type="Proteomes" id="UP000553034">
    <property type="component" value="Unassembled WGS sequence"/>
</dbReference>
<protein>
    <submittedName>
        <fullName evidence="2">Thioredoxin-related protein</fullName>
    </submittedName>
</protein>